<gene>
    <name evidence="2" type="ORF">H8R91_06365</name>
</gene>
<feature type="domain" description="Siphovirus-type tail component RIFT-related" evidence="1">
    <location>
        <begin position="30"/>
        <end position="128"/>
    </location>
</feature>
<dbReference type="NCBIfam" id="TIGR01633">
    <property type="entry name" value="phi3626_gp14_N"/>
    <property type="match status" value="1"/>
</dbReference>
<evidence type="ECO:0000313" key="3">
    <source>
        <dbReference type="Proteomes" id="UP000636755"/>
    </source>
</evidence>
<comment type="caution">
    <text evidence="2">The sequence shown here is derived from an EMBL/GenBank/DDBJ whole genome shotgun (WGS) entry which is preliminary data.</text>
</comment>
<protein>
    <submittedName>
        <fullName evidence="2">Phage tail family protein</fullName>
    </submittedName>
</protein>
<sequence>MEKLPFLMFKDHSSLEFGLLINSKGSYKGASRDVTYTSVPGRSGDLITDNGRYKNIDIKYKLTLLNTTQRAFTELTHQIKGWLLSEQGYFRLWDSYDDKYYRLGSYSDEVDIEQELRDLGEVDLAFNCKPFKYSFEGQKPVVFTAAGSLYNAEFYPSSPYIKITGSGTVTLTVNNDSFTFTDIDGYIEVDSDIMNAYKGTEPQNNKMTGSGFPTLLPGNNAISWVGDVEKLEIVPRWCCL</sequence>
<evidence type="ECO:0000259" key="1">
    <source>
        <dbReference type="Pfam" id="PF05709"/>
    </source>
</evidence>
<dbReference type="EMBL" id="JACOPS010000002">
    <property type="protein sequence ID" value="MBC5728144.1"/>
    <property type="molecule type" value="Genomic_DNA"/>
</dbReference>
<evidence type="ECO:0000313" key="2">
    <source>
        <dbReference type="EMBL" id="MBC5728144.1"/>
    </source>
</evidence>
<organism evidence="2 3">
    <name type="scientific">Ruminococcus intestinalis</name>
    <dbReference type="NCBI Taxonomy" id="2763066"/>
    <lineage>
        <taxon>Bacteria</taxon>
        <taxon>Bacillati</taxon>
        <taxon>Bacillota</taxon>
        <taxon>Clostridia</taxon>
        <taxon>Eubacteriales</taxon>
        <taxon>Oscillospiraceae</taxon>
        <taxon>Ruminococcus</taxon>
    </lineage>
</organism>
<proteinExistence type="predicted"/>
<dbReference type="InterPro" id="IPR008841">
    <property type="entry name" value="Siphovirus-type_tail_N"/>
</dbReference>
<accession>A0ABR7HKT3</accession>
<dbReference type="Pfam" id="PF05709">
    <property type="entry name" value="Sipho_tail"/>
    <property type="match status" value="1"/>
</dbReference>
<name>A0ABR7HKT3_9FIRM</name>
<dbReference type="InterPro" id="IPR006520">
    <property type="entry name" value="Dit_BPSPP_N"/>
</dbReference>
<keyword evidence="3" id="KW-1185">Reference proteome</keyword>
<dbReference type="Proteomes" id="UP000636755">
    <property type="component" value="Unassembled WGS sequence"/>
</dbReference>
<dbReference type="Gene3D" id="2.40.30.200">
    <property type="match status" value="1"/>
</dbReference>
<reference evidence="2 3" key="1">
    <citation type="submission" date="2020-08" db="EMBL/GenBank/DDBJ databases">
        <title>Genome public.</title>
        <authorList>
            <person name="Liu C."/>
            <person name="Sun Q."/>
        </authorList>
    </citation>
    <scope>NUCLEOTIDE SEQUENCE [LARGE SCALE GENOMIC DNA]</scope>
    <source>
        <strain evidence="2 3">NSJ-71</strain>
    </source>
</reference>
<dbReference type="RefSeq" id="WP_186935309.1">
    <property type="nucleotide sequence ID" value="NZ_JACOPS010000002.1"/>
</dbReference>